<evidence type="ECO:0000313" key="2">
    <source>
        <dbReference type="Proteomes" id="UP001415857"/>
    </source>
</evidence>
<dbReference type="AlphaFoldDB" id="A0AAP0WMW4"/>
<organism evidence="1 2">
    <name type="scientific">Liquidambar formosana</name>
    <name type="common">Formosan gum</name>
    <dbReference type="NCBI Taxonomy" id="63359"/>
    <lineage>
        <taxon>Eukaryota</taxon>
        <taxon>Viridiplantae</taxon>
        <taxon>Streptophyta</taxon>
        <taxon>Embryophyta</taxon>
        <taxon>Tracheophyta</taxon>
        <taxon>Spermatophyta</taxon>
        <taxon>Magnoliopsida</taxon>
        <taxon>eudicotyledons</taxon>
        <taxon>Gunneridae</taxon>
        <taxon>Pentapetalae</taxon>
        <taxon>Saxifragales</taxon>
        <taxon>Altingiaceae</taxon>
        <taxon>Liquidambar</taxon>
    </lineage>
</organism>
<dbReference type="EMBL" id="JBBPBK010000011">
    <property type="protein sequence ID" value="KAK9274447.1"/>
    <property type="molecule type" value="Genomic_DNA"/>
</dbReference>
<comment type="caution">
    <text evidence="1">The sequence shown here is derived from an EMBL/GenBank/DDBJ whole genome shotgun (WGS) entry which is preliminary data.</text>
</comment>
<dbReference type="Proteomes" id="UP001415857">
    <property type="component" value="Unassembled WGS sequence"/>
</dbReference>
<dbReference type="PANTHER" id="PTHR33181:SF19">
    <property type="entry name" value="OS04G0658200 PROTEIN"/>
    <property type="match status" value="1"/>
</dbReference>
<gene>
    <name evidence="1" type="ORF">L1049_021694</name>
</gene>
<keyword evidence="2" id="KW-1185">Reference proteome</keyword>
<protein>
    <submittedName>
        <fullName evidence="1">Uncharacterized protein</fullName>
    </submittedName>
</protein>
<name>A0AAP0WMW4_LIQFO</name>
<dbReference type="PANTHER" id="PTHR33181">
    <property type="entry name" value="OS01G0778500 PROTEIN"/>
    <property type="match status" value="1"/>
</dbReference>
<sequence>MDWWHKIRKLLVALSARVKTRKTGGGDGDGVSTGSGLMKLREDVKACGYEDVEVMWNILSRMEMEQQQVASHSSKRTKKHPIWRSFFWSHHHRM</sequence>
<accession>A0AAP0WMW4</accession>
<evidence type="ECO:0000313" key="1">
    <source>
        <dbReference type="EMBL" id="KAK9274447.1"/>
    </source>
</evidence>
<reference evidence="1 2" key="1">
    <citation type="journal article" date="2024" name="Plant J.">
        <title>Genome sequences and population genomics reveal climatic adaptation and genomic divergence between two closely related sweetgum species.</title>
        <authorList>
            <person name="Xu W.Q."/>
            <person name="Ren C.Q."/>
            <person name="Zhang X.Y."/>
            <person name="Comes H.P."/>
            <person name="Liu X.H."/>
            <person name="Li Y.G."/>
            <person name="Kettle C.J."/>
            <person name="Jalonen R."/>
            <person name="Gaisberger H."/>
            <person name="Ma Y.Z."/>
            <person name="Qiu Y.X."/>
        </authorList>
    </citation>
    <scope>NUCLEOTIDE SEQUENCE [LARGE SCALE GENOMIC DNA]</scope>
    <source>
        <strain evidence="1">Hangzhou</strain>
    </source>
</reference>
<proteinExistence type="predicted"/>